<keyword evidence="2" id="KW-1133">Transmembrane helix</keyword>
<proteinExistence type="predicted"/>
<accession>A0ABN9MRS3</accession>
<protein>
    <submittedName>
        <fullName evidence="3">Uncharacterized protein</fullName>
    </submittedName>
</protein>
<dbReference type="PANTHER" id="PTHR15586">
    <property type="entry name" value="LINKER FOR ACTIVATION OF T-CELLS FAMILY MEMBER 1"/>
    <property type="match status" value="1"/>
</dbReference>
<feature type="region of interest" description="Disordered" evidence="1">
    <location>
        <begin position="264"/>
        <end position="290"/>
    </location>
</feature>
<comment type="caution">
    <text evidence="3">The sequence shown here is derived from an EMBL/GenBank/DDBJ whole genome shotgun (WGS) entry which is preliminary data.</text>
</comment>
<reference evidence="3" key="1">
    <citation type="submission" date="2023-07" db="EMBL/GenBank/DDBJ databases">
        <authorList>
            <person name="Stuckert A."/>
        </authorList>
    </citation>
    <scope>NUCLEOTIDE SEQUENCE</scope>
</reference>
<keyword evidence="2" id="KW-0812">Transmembrane</keyword>
<organism evidence="3 4">
    <name type="scientific">Ranitomeya imitator</name>
    <name type="common">mimic poison frog</name>
    <dbReference type="NCBI Taxonomy" id="111125"/>
    <lineage>
        <taxon>Eukaryota</taxon>
        <taxon>Metazoa</taxon>
        <taxon>Chordata</taxon>
        <taxon>Craniata</taxon>
        <taxon>Vertebrata</taxon>
        <taxon>Euteleostomi</taxon>
        <taxon>Amphibia</taxon>
        <taxon>Batrachia</taxon>
        <taxon>Anura</taxon>
        <taxon>Neobatrachia</taxon>
        <taxon>Hyloidea</taxon>
        <taxon>Dendrobatidae</taxon>
        <taxon>Dendrobatinae</taxon>
        <taxon>Ranitomeya</taxon>
    </lineage>
</organism>
<feature type="transmembrane region" description="Helical" evidence="2">
    <location>
        <begin position="48"/>
        <end position="66"/>
    </location>
</feature>
<evidence type="ECO:0000256" key="1">
    <source>
        <dbReference type="SAM" id="MobiDB-lite"/>
    </source>
</evidence>
<feature type="compositionally biased region" description="Acidic residues" evidence="1">
    <location>
        <begin position="274"/>
        <end position="284"/>
    </location>
</feature>
<evidence type="ECO:0000256" key="2">
    <source>
        <dbReference type="SAM" id="Phobius"/>
    </source>
</evidence>
<keyword evidence="2" id="KW-0472">Membrane</keyword>
<evidence type="ECO:0000313" key="4">
    <source>
        <dbReference type="Proteomes" id="UP001176940"/>
    </source>
</evidence>
<dbReference type="Proteomes" id="UP001176940">
    <property type="component" value="Unassembled WGS sequence"/>
</dbReference>
<dbReference type="EMBL" id="CAUEEQ010077949">
    <property type="protein sequence ID" value="CAJ0966988.1"/>
    <property type="molecule type" value="Genomic_DNA"/>
</dbReference>
<dbReference type="Pfam" id="PF15234">
    <property type="entry name" value="LAT"/>
    <property type="match status" value="1"/>
</dbReference>
<dbReference type="PANTHER" id="PTHR15586:SF0">
    <property type="entry name" value="LINKER FOR ACTIVATION OF T-CELLS FAMILY MEMBER 1"/>
    <property type="match status" value="1"/>
</dbReference>
<keyword evidence="4" id="KW-1185">Reference proteome</keyword>
<dbReference type="InterPro" id="IPR008359">
    <property type="entry name" value="Linker_for_activat_Tcells_prot"/>
</dbReference>
<evidence type="ECO:0000313" key="3">
    <source>
        <dbReference type="EMBL" id="CAJ0966988.1"/>
    </source>
</evidence>
<gene>
    <name evidence="3" type="ORF">RIMI_LOCUS21862381</name>
</gene>
<sequence length="290" mass="31823">MSLTSKKNQNINAWRAKCPVKAETPDYNEEVLSSRSFPMASMMDTFSVMYFVAVVLPIVLITGLCISCHRKIPIHITQTDYCDNKTHYAPPSSSFMIMNRPPAHLRSVSSQGTMCHQDILLTIPKSPNCESRRSSVGREIQGYPDGCDSIPRAASTYLLKCKSIEVDDYDDEGEDPNYSNDNQACGYIVVLPDDGATNLGPALVVTCDVDNRASLSSVGTDENYVNVGNSDDTKAPSIDGNYVNVGDASDIKGESLEYVNVEDAETHSASINQESEDDDIPEYENIEKAH</sequence>
<name>A0ABN9MRS3_9NEOB</name>